<evidence type="ECO:0000256" key="2">
    <source>
        <dbReference type="SAM" id="Phobius"/>
    </source>
</evidence>
<feature type="region of interest" description="Disordered" evidence="1">
    <location>
        <begin position="1"/>
        <end position="34"/>
    </location>
</feature>
<dbReference type="Pfam" id="PF07238">
    <property type="entry name" value="PilZ"/>
    <property type="match status" value="1"/>
</dbReference>
<reference evidence="4 5" key="1">
    <citation type="submission" date="2019-04" db="EMBL/GenBank/DDBJ databases">
        <title>Sphingomonas psychrotolerans sp. nov., isolated from soil in the Tianshan Mountains, Xinjiang, China.</title>
        <authorList>
            <person name="Luo Y."/>
            <person name="Sheng H."/>
        </authorList>
    </citation>
    <scope>NUCLEOTIDE SEQUENCE [LARGE SCALE GENOMIC DNA]</scope>
    <source>
        <strain evidence="4 5">ZFGT-11</strain>
    </source>
</reference>
<dbReference type="EMBL" id="SRXT01000004">
    <property type="protein sequence ID" value="TGX53504.1"/>
    <property type="molecule type" value="Genomic_DNA"/>
</dbReference>
<dbReference type="InterPro" id="IPR009875">
    <property type="entry name" value="PilZ_domain"/>
</dbReference>
<accession>A0A4S1XAZ9</accession>
<dbReference type="OrthoDB" id="7478714at2"/>
<dbReference type="Gene3D" id="2.40.10.220">
    <property type="entry name" value="predicted glycosyltransferase like domains"/>
    <property type="match status" value="1"/>
</dbReference>
<comment type="caution">
    <text evidence="4">The sequence shown here is derived from an EMBL/GenBank/DDBJ whole genome shotgun (WGS) entry which is preliminary data.</text>
</comment>
<dbReference type="RefSeq" id="WP_135964010.1">
    <property type="nucleotide sequence ID" value="NZ_SRXT01000004.1"/>
</dbReference>
<organism evidence="4 5">
    <name type="scientific">Sphingomonas gei</name>
    <dbReference type="NCBI Taxonomy" id="1395960"/>
    <lineage>
        <taxon>Bacteria</taxon>
        <taxon>Pseudomonadati</taxon>
        <taxon>Pseudomonadota</taxon>
        <taxon>Alphaproteobacteria</taxon>
        <taxon>Sphingomonadales</taxon>
        <taxon>Sphingomonadaceae</taxon>
        <taxon>Sphingomonas</taxon>
    </lineage>
</organism>
<dbReference type="Proteomes" id="UP000306147">
    <property type="component" value="Unassembled WGS sequence"/>
</dbReference>
<evidence type="ECO:0000259" key="3">
    <source>
        <dbReference type="Pfam" id="PF07238"/>
    </source>
</evidence>
<gene>
    <name evidence="4" type="ORF">E5A73_11755</name>
</gene>
<keyword evidence="2" id="KW-0472">Membrane</keyword>
<keyword evidence="2" id="KW-1133">Transmembrane helix</keyword>
<dbReference type="SUPFAM" id="SSF141371">
    <property type="entry name" value="PilZ domain-like"/>
    <property type="match status" value="1"/>
</dbReference>
<feature type="compositionally biased region" description="Basic and acidic residues" evidence="1">
    <location>
        <begin position="16"/>
        <end position="27"/>
    </location>
</feature>
<evidence type="ECO:0000313" key="5">
    <source>
        <dbReference type="Proteomes" id="UP000306147"/>
    </source>
</evidence>
<feature type="transmembrane region" description="Helical" evidence="2">
    <location>
        <begin position="137"/>
        <end position="156"/>
    </location>
</feature>
<keyword evidence="2" id="KW-0812">Transmembrane</keyword>
<protein>
    <submittedName>
        <fullName evidence="4">PilZ domain-containing protein</fullName>
    </submittedName>
</protein>
<name>A0A4S1XAZ9_9SPHN</name>
<dbReference type="GO" id="GO:0035438">
    <property type="term" value="F:cyclic-di-GMP binding"/>
    <property type="evidence" value="ECO:0007669"/>
    <property type="project" value="InterPro"/>
</dbReference>
<evidence type="ECO:0000256" key="1">
    <source>
        <dbReference type="SAM" id="MobiDB-lite"/>
    </source>
</evidence>
<proteinExistence type="predicted"/>
<keyword evidence="5" id="KW-1185">Reference proteome</keyword>
<dbReference type="AlphaFoldDB" id="A0A4S1XAZ9"/>
<feature type="domain" description="PilZ" evidence="3">
    <location>
        <begin position="19"/>
        <end position="95"/>
    </location>
</feature>
<evidence type="ECO:0000313" key="4">
    <source>
        <dbReference type="EMBL" id="TGX53504.1"/>
    </source>
</evidence>
<sequence>MSAALKHNMSAQPLSRGDRRAGDRRSVAEASTLRGPDDAPIDVIVGDLSASGFNIQCPKPLPIGAMVQLGLPGSGRFAARVVRSDGDTYGCEFTEYLSDVHVSDAFPTTNVAQLFVAPSEWEWAEPKLGKWPRPVRASVAIGGTLALWAAILWALLG</sequence>